<gene>
    <name evidence="2" type="ORF">EGYM00163_LOCUS48494</name>
</gene>
<evidence type="ECO:0000256" key="1">
    <source>
        <dbReference type="SAM" id="SignalP"/>
    </source>
</evidence>
<reference evidence="2" key="1">
    <citation type="submission" date="2021-01" db="EMBL/GenBank/DDBJ databases">
        <authorList>
            <person name="Corre E."/>
            <person name="Pelletier E."/>
            <person name="Niang G."/>
            <person name="Scheremetjew M."/>
            <person name="Finn R."/>
            <person name="Kale V."/>
            <person name="Holt S."/>
            <person name="Cochrane G."/>
            <person name="Meng A."/>
            <person name="Brown T."/>
            <person name="Cohen L."/>
        </authorList>
    </citation>
    <scope>NUCLEOTIDE SEQUENCE</scope>
    <source>
        <strain evidence="2">CCMP1594</strain>
    </source>
</reference>
<accession>A0A7S4GHC2</accession>
<keyword evidence="1" id="KW-0732">Signal</keyword>
<proteinExistence type="predicted"/>
<protein>
    <submittedName>
        <fullName evidence="2">Uncharacterized protein</fullName>
    </submittedName>
</protein>
<dbReference type="EMBL" id="HBJA01140679">
    <property type="protein sequence ID" value="CAE0837124.1"/>
    <property type="molecule type" value="Transcribed_RNA"/>
</dbReference>
<name>A0A7S4GHC2_9EUGL</name>
<feature type="chain" id="PRO_5031171156" evidence="1">
    <location>
        <begin position="18"/>
        <end position="137"/>
    </location>
</feature>
<dbReference type="AlphaFoldDB" id="A0A7S4GHC2"/>
<feature type="signal peptide" evidence="1">
    <location>
        <begin position="1"/>
        <end position="17"/>
    </location>
</feature>
<sequence>MHKKLFLIALCLLIAFASKEQDKGPKNVCTALDKETALKYKAMGPEPGMFRQILSGYSSHCYSILKLSMNEHCVVKKAMGLPFNLTRPCAECYAVSSTCGSQHCKLACLGRTMSPSCISCVDEHCTPATEVCSGILS</sequence>
<organism evidence="2">
    <name type="scientific">Eutreptiella gymnastica</name>
    <dbReference type="NCBI Taxonomy" id="73025"/>
    <lineage>
        <taxon>Eukaryota</taxon>
        <taxon>Discoba</taxon>
        <taxon>Euglenozoa</taxon>
        <taxon>Euglenida</taxon>
        <taxon>Spirocuta</taxon>
        <taxon>Euglenophyceae</taxon>
        <taxon>Eutreptiales</taxon>
        <taxon>Eutreptiaceae</taxon>
        <taxon>Eutreptiella</taxon>
    </lineage>
</organism>
<evidence type="ECO:0000313" key="2">
    <source>
        <dbReference type="EMBL" id="CAE0837124.1"/>
    </source>
</evidence>